<dbReference type="Gramene" id="VVA36769">
    <property type="protein sequence ID" value="VVA36769"/>
    <property type="gene ID" value="Prudul26B028946"/>
</dbReference>
<gene>
    <name evidence="1" type="ORF">ALMOND_2B028946</name>
</gene>
<proteinExistence type="predicted"/>
<evidence type="ECO:0000313" key="1">
    <source>
        <dbReference type="EMBL" id="VVA36769.1"/>
    </source>
</evidence>
<name>A0A5E4GAF5_PRUDU</name>
<dbReference type="InParanoid" id="A0A5E4GAF5"/>
<dbReference type="AlphaFoldDB" id="A0A5E4GAF5"/>
<accession>A0A5E4GAF5</accession>
<dbReference type="EMBL" id="CABIKO010000475">
    <property type="protein sequence ID" value="VVA36769.1"/>
    <property type="molecule type" value="Genomic_DNA"/>
</dbReference>
<organism evidence="1 2">
    <name type="scientific">Prunus dulcis</name>
    <name type="common">Almond</name>
    <name type="synonym">Amygdalus dulcis</name>
    <dbReference type="NCBI Taxonomy" id="3755"/>
    <lineage>
        <taxon>Eukaryota</taxon>
        <taxon>Viridiplantae</taxon>
        <taxon>Streptophyta</taxon>
        <taxon>Embryophyta</taxon>
        <taxon>Tracheophyta</taxon>
        <taxon>Spermatophyta</taxon>
        <taxon>Magnoliopsida</taxon>
        <taxon>eudicotyledons</taxon>
        <taxon>Gunneridae</taxon>
        <taxon>Pentapetalae</taxon>
        <taxon>rosids</taxon>
        <taxon>fabids</taxon>
        <taxon>Rosales</taxon>
        <taxon>Rosaceae</taxon>
        <taxon>Amygdaloideae</taxon>
        <taxon>Amygdaleae</taxon>
        <taxon>Prunus</taxon>
    </lineage>
</organism>
<evidence type="ECO:0000313" key="2">
    <source>
        <dbReference type="Proteomes" id="UP000327085"/>
    </source>
</evidence>
<reference evidence="2" key="1">
    <citation type="journal article" date="2020" name="Plant J.">
        <title>Transposons played a major role in the diversification between the closely related almond and peach genomes: results from the almond genome sequence.</title>
        <authorList>
            <person name="Alioto T."/>
            <person name="Alexiou K.G."/>
            <person name="Bardil A."/>
            <person name="Barteri F."/>
            <person name="Castanera R."/>
            <person name="Cruz F."/>
            <person name="Dhingra A."/>
            <person name="Duval H."/>
            <person name="Fernandez I Marti A."/>
            <person name="Frias L."/>
            <person name="Galan B."/>
            <person name="Garcia J.L."/>
            <person name="Howad W."/>
            <person name="Gomez-Garrido J."/>
            <person name="Gut M."/>
            <person name="Julca I."/>
            <person name="Morata J."/>
            <person name="Puigdomenech P."/>
            <person name="Ribeca P."/>
            <person name="Rubio Cabetas M.J."/>
            <person name="Vlasova A."/>
            <person name="Wirthensohn M."/>
            <person name="Garcia-Mas J."/>
            <person name="Gabaldon T."/>
            <person name="Casacuberta J.M."/>
            <person name="Arus P."/>
        </authorList>
    </citation>
    <scope>NUCLEOTIDE SEQUENCE [LARGE SCALE GENOMIC DNA]</scope>
    <source>
        <strain evidence="2">cv. Texas</strain>
    </source>
</reference>
<dbReference type="Proteomes" id="UP000327085">
    <property type="component" value="Chromosome 6"/>
</dbReference>
<sequence>ILMFHCCEQIWAFEVFPALEALHFMVHEDNRHIPRILHWRSNTVARFREVMSQVFENFE</sequence>
<protein>
    <submittedName>
        <fullName evidence="1">PREDICTED: LOC109948402 isoform</fullName>
    </submittedName>
</protein>
<feature type="non-terminal residue" evidence="1">
    <location>
        <position position="1"/>
    </location>
</feature>
<feature type="non-terminal residue" evidence="1">
    <location>
        <position position="59"/>
    </location>
</feature>